<gene>
    <name evidence="3" type="ORF">PTSG_01121</name>
</gene>
<dbReference type="GeneID" id="16077686"/>
<protein>
    <recommendedName>
        <fullName evidence="5">BUB1 N-terminal domain-containing protein</fullName>
    </recommendedName>
</protein>
<feature type="region of interest" description="Disordered" evidence="1">
    <location>
        <begin position="467"/>
        <end position="531"/>
    </location>
</feature>
<feature type="region of interest" description="Disordered" evidence="1">
    <location>
        <begin position="214"/>
        <end position="281"/>
    </location>
</feature>
<feature type="region of interest" description="Disordered" evidence="1">
    <location>
        <begin position="24"/>
        <end position="53"/>
    </location>
</feature>
<proteinExistence type="predicted"/>
<feature type="compositionally biased region" description="Low complexity" evidence="1">
    <location>
        <begin position="411"/>
        <end position="426"/>
    </location>
</feature>
<feature type="compositionally biased region" description="Low complexity" evidence="1">
    <location>
        <begin position="510"/>
        <end position="531"/>
    </location>
</feature>
<reference evidence="3" key="1">
    <citation type="submission" date="2009-08" db="EMBL/GenBank/DDBJ databases">
        <title>Annotation of Salpingoeca rosetta.</title>
        <authorList>
            <consortium name="The Broad Institute Genome Sequencing Platform"/>
            <person name="Russ C."/>
            <person name="Cuomo C."/>
            <person name="Burger G."/>
            <person name="Gray M.W."/>
            <person name="Holland P.W.H."/>
            <person name="King N."/>
            <person name="Lang F.B.F."/>
            <person name="Roger A.J."/>
            <person name="Ruiz-Trillo I."/>
            <person name="Young S.K."/>
            <person name="Zeng Q."/>
            <person name="Gargeya S."/>
            <person name="Alvarado L."/>
            <person name="Berlin A."/>
            <person name="Chapman S.B."/>
            <person name="Chen Z."/>
            <person name="Freedman E."/>
            <person name="Gellesch M."/>
            <person name="Goldberg J."/>
            <person name="Griggs A."/>
            <person name="Gujja S."/>
            <person name="Heilman E."/>
            <person name="Heiman D."/>
            <person name="Howarth C."/>
            <person name="Mehta T."/>
            <person name="Neiman D."/>
            <person name="Pearson M."/>
            <person name="Roberts A."/>
            <person name="Saif S."/>
            <person name="Shea T."/>
            <person name="Shenoy N."/>
            <person name="Sisk P."/>
            <person name="Stolte C."/>
            <person name="Sykes S."/>
            <person name="White J."/>
            <person name="Yandava C."/>
            <person name="Haas B."/>
            <person name="Nusbaum C."/>
            <person name="Birren B."/>
        </authorList>
    </citation>
    <scope>NUCLEOTIDE SEQUENCE [LARGE SCALE GENOMIC DNA]</scope>
    <source>
        <strain evidence="3">ATCC 50818</strain>
    </source>
</reference>
<feature type="compositionally biased region" description="Polar residues" evidence="1">
    <location>
        <begin position="333"/>
        <end position="353"/>
    </location>
</feature>
<accession>F2U0V6</accession>
<feature type="compositionally biased region" description="Polar residues" evidence="1">
    <location>
        <begin position="24"/>
        <end position="38"/>
    </location>
</feature>
<dbReference type="InParanoid" id="F2U0V6"/>
<feature type="transmembrane region" description="Helical" evidence="2">
    <location>
        <begin position="561"/>
        <end position="579"/>
    </location>
</feature>
<keyword evidence="2" id="KW-0812">Transmembrane</keyword>
<evidence type="ECO:0008006" key="5">
    <source>
        <dbReference type="Google" id="ProtNLM"/>
    </source>
</evidence>
<evidence type="ECO:0000313" key="3">
    <source>
        <dbReference type="EMBL" id="EGD80530.1"/>
    </source>
</evidence>
<dbReference type="EMBL" id="GL832958">
    <property type="protein sequence ID" value="EGD80530.1"/>
    <property type="molecule type" value="Genomic_DNA"/>
</dbReference>
<keyword evidence="4" id="KW-1185">Reference proteome</keyword>
<keyword evidence="2" id="KW-0472">Membrane</keyword>
<evidence type="ECO:0000256" key="1">
    <source>
        <dbReference type="SAM" id="MobiDB-lite"/>
    </source>
</evidence>
<dbReference type="AlphaFoldDB" id="F2U0V6"/>
<organism evidence="4">
    <name type="scientific">Salpingoeca rosetta (strain ATCC 50818 / BSB-021)</name>
    <dbReference type="NCBI Taxonomy" id="946362"/>
    <lineage>
        <taxon>Eukaryota</taxon>
        <taxon>Choanoflagellata</taxon>
        <taxon>Craspedida</taxon>
        <taxon>Salpingoecidae</taxon>
        <taxon>Salpingoeca</taxon>
    </lineage>
</organism>
<dbReference type="RefSeq" id="XP_004997091.1">
    <property type="nucleotide sequence ID" value="XM_004997034.1"/>
</dbReference>
<feature type="region of interest" description="Disordered" evidence="1">
    <location>
        <begin position="302"/>
        <end position="358"/>
    </location>
</feature>
<feature type="compositionally biased region" description="Polar residues" evidence="1">
    <location>
        <begin position="304"/>
        <end position="320"/>
    </location>
</feature>
<evidence type="ECO:0000313" key="4">
    <source>
        <dbReference type="Proteomes" id="UP000007799"/>
    </source>
</evidence>
<sequence>MADGVRRSSATKLGTLLSTLKNWEQSTGLSNNDSSDTPTPEDESCSTQQQQQQAKRNTSAVVAAQVVESAVARVDELVEQGVFVADAWHTIIAEERQRADVSTRHVLAMYQRATAALPLSKCKRTTVYIQLWLEYARLLRLLKSDDECKHTFQFMKSSGIGKAFQNFFLVRAQFEAQRGNSRKASELQQQAASLPAMSEEEQQWENNFQAYLTSAEDRSQRPARRSFETPAKASTTMDTQHDKLVTPAAPPAFASEQQNMTPFPSRPAGTTRPRPRAKKASSILSMAIAEYEMETGRSAKAASLITSPHLSTSSASQPTSPLAPPMQLRHHTAQSAHASFCSSDVRGGSNTASPALEPLPEVDIEVEDDALQDNHSGDGRHSHSDNQLNISTSAERGAALQGNPRKGLQPHQQHLSAAQTASATLSPLPAARRTPQHPRLAALQGRSPYARGVSPNNRRALISVFSDAEHEQQQQQQQQWQESKEMEEDEDVSDQAMDTRGTSSFYPGARTRTTTGNTTTGNTNTNTNTDFLSTSVSRFSHTSSTASGGSTHNDIKHRFSVVDHIGCFLFVVFVVVIVCKQRIR</sequence>
<evidence type="ECO:0000256" key="2">
    <source>
        <dbReference type="SAM" id="Phobius"/>
    </source>
</evidence>
<dbReference type="InterPro" id="IPR011990">
    <property type="entry name" value="TPR-like_helical_dom_sf"/>
</dbReference>
<dbReference type="Gene3D" id="1.25.40.10">
    <property type="entry name" value="Tetratricopeptide repeat domain"/>
    <property type="match status" value="1"/>
</dbReference>
<feature type="region of interest" description="Disordered" evidence="1">
    <location>
        <begin position="399"/>
        <end position="455"/>
    </location>
</feature>
<name>F2U0V6_SALR5</name>
<dbReference type="Proteomes" id="UP000007799">
    <property type="component" value="Unassembled WGS sequence"/>
</dbReference>
<keyword evidence="2" id="KW-1133">Transmembrane helix</keyword>
<dbReference type="KEGG" id="sre:PTSG_01121"/>